<evidence type="ECO:0000256" key="3">
    <source>
        <dbReference type="ARBA" id="ARBA00022723"/>
    </source>
</evidence>
<evidence type="ECO:0000256" key="1">
    <source>
        <dbReference type="ARBA" id="ARBA00001936"/>
    </source>
</evidence>
<evidence type="ECO:0000256" key="6">
    <source>
        <dbReference type="ARBA" id="ARBA00023211"/>
    </source>
</evidence>
<dbReference type="SUPFAM" id="SSF55811">
    <property type="entry name" value="Nudix"/>
    <property type="match status" value="1"/>
</dbReference>
<dbReference type="PANTHER" id="PTHR12318:SF0">
    <property type="entry name" value="ACYL-COENZYME A DIPHOSPHATASE NUDT19"/>
    <property type="match status" value="1"/>
</dbReference>
<evidence type="ECO:0000256" key="2">
    <source>
        <dbReference type="ARBA" id="ARBA00001946"/>
    </source>
</evidence>
<name>A0ABW4MW52_9CAUL</name>
<dbReference type="InterPro" id="IPR039121">
    <property type="entry name" value="NUDT19"/>
</dbReference>
<proteinExistence type="predicted"/>
<feature type="domain" description="Nudix hydrolase" evidence="7">
    <location>
        <begin position="8"/>
        <end position="199"/>
    </location>
</feature>
<organism evidence="8 9">
    <name type="scientific">Phenylobacterium terrae</name>
    <dbReference type="NCBI Taxonomy" id="2665495"/>
    <lineage>
        <taxon>Bacteria</taxon>
        <taxon>Pseudomonadati</taxon>
        <taxon>Pseudomonadota</taxon>
        <taxon>Alphaproteobacteria</taxon>
        <taxon>Caulobacterales</taxon>
        <taxon>Caulobacteraceae</taxon>
        <taxon>Phenylobacterium</taxon>
    </lineage>
</organism>
<keyword evidence="4" id="KW-0378">Hydrolase</keyword>
<reference evidence="9" key="1">
    <citation type="journal article" date="2019" name="Int. J. Syst. Evol. Microbiol.">
        <title>The Global Catalogue of Microorganisms (GCM) 10K type strain sequencing project: providing services to taxonomists for standard genome sequencing and annotation.</title>
        <authorList>
            <consortium name="The Broad Institute Genomics Platform"/>
            <consortium name="The Broad Institute Genome Sequencing Center for Infectious Disease"/>
            <person name="Wu L."/>
            <person name="Ma J."/>
        </authorList>
    </citation>
    <scope>NUCLEOTIDE SEQUENCE [LARGE SCALE GENOMIC DNA]</scope>
    <source>
        <strain evidence="9">DFY28</strain>
    </source>
</reference>
<dbReference type="PROSITE" id="PS51462">
    <property type="entry name" value="NUDIX"/>
    <property type="match status" value="1"/>
</dbReference>
<sequence length="258" mass="28145">MTDPASAPILPAATILVLRDDPGFEVLMVQRHHQIEFASGALVFPGGKTHEGDHDPAWADACLGWDEVEPEQRALRIAAVREVFEEAGLLLGATRPLDPSACELSVRQAVDRGELPFLKVVRDLGEKVDLTALTVFARWITPPLTPKRYDTWFYVARAPADQLALCDGRETVDAVWIAPAEAVRMALAGERKVVFPTRMNLQLLAEAKGAEDAIGRAKARRLVTVRPQVEERPGGRVLTLPTDAGYGEVAEPLSKVMG</sequence>
<keyword evidence="3" id="KW-0479">Metal-binding</keyword>
<comment type="cofactor">
    <cofactor evidence="1">
        <name>Mn(2+)</name>
        <dbReference type="ChEBI" id="CHEBI:29035"/>
    </cofactor>
</comment>
<evidence type="ECO:0000256" key="5">
    <source>
        <dbReference type="ARBA" id="ARBA00022842"/>
    </source>
</evidence>
<dbReference type="InterPro" id="IPR015797">
    <property type="entry name" value="NUDIX_hydrolase-like_dom_sf"/>
</dbReference>
<evidence type="ECO:0000259" key="7">
    <source>
        <dbReference type="PROSITE" id="PS51462"/>
    </source>
</evidence>
<keyword evidence="6" id="KW-0464">Manganese</keyword>
<dbReference type="InterPro" id="IPR000086">
    <property type="entry name" value="NUDIX_hydrolase_dom"/>
</dbReference>
<dbReference type="Gene3D" id="3.90.79.10">
    <property type="entry name" value="Nucleoside Triphosphate Pyrophosphohydrolase"/>
    <property type="match status" value="1"/>
</dbReference>
<dbReference type="RefSeq" id="WP_377281399.1">
    <property type="nucleotide sequence ID" value="NZ_JBHRSI010000003.1"/>
</dbReference>
<evidence type="ECO:0000313" key="8">
    <source>
        <dbReference type="EMBL" id="MFD1781768.1"/>
    </source>
</evidence>
<keyword evidence="9" id="KW-1185">Reference proteome</keyword>
<evidence type="ECO:0000256" key="4">
    <source>
        <dbReference type="ARBA" id="ARBA00022801"/>
    </source>
</evidence>
<comment type="cofactor">
    <cofactor evidence="2">
        <name>Mg(2+)</name>
        <dbReference type="ChEBI" id="CHEBI:18420"/>
    </cofactor>
</comment>
<dbReference type="CDD" id="cd18870">
    <property type="entry name" value="NUDIX_AcylCoAdiphos_Nudt19"/>
    <property type="match status" value="1"/>
</dbReference>
<gene>
    <name evidence="8" type="ORF">ACFSC0_00035</name>
</gene>
<accession>A0ABW4MW52</accession>
<dbReference type="Proteomes" id="UP001597237">
    <property type="component" value="Unassembled WGS sequence"/>
</dbReference>
<comment type="caution">
    <text evidence="8">The sequence shown here is derived from an EMBL/GenBank/DDBJ whole genome shotgun (WGS) entry which is preliminary data.</text>
</comment>
<evidence type="ECO:0000313" key="9">
    <source>
        <dbReference type="Proteomes" id="UP001597237"/>
    </source>
</evidence>
<dbReference type="EMBL" id="JBHUEY010000001">
    <property type="protein sequence ID" value="MFD1781768.1"/>
    <property type="molecule type" value="Genomic_DNA"/>
</dbReference>
<protein>
    <submittedName>
        <fullName evidence="8">NUDIX domain-containing protein</fullName>
    </submittedName>
</protein>
<dbReference type="PANTHER" id="PTHR12318">
    <property type="entry name" value="TESTOSTERONE-REGULATED PROTEIN RP2"/>
    <property type="match status" value="1"/>
</dbReference>
<keyword evidence="5" id="KW-0460">Magnesium</keyword>